<evidence type="ECO:0000256" key="7">
    <source>
        <dbReference type="ARBA" id="ARBA00022676"/>
    </source>
</evidence>
<evidence type="ECO:0000256" key="11">
    <source>
        <dbReference type="ARBA" id="ARBA00022824"/>
    </source>
</evidence>
<sequence length="735" mass="84846">MHIMQKKLKVAKIRNELPGCNNRFTLTSSSSIKIISTKNPQAKDLDYFKYFLIIVLAVILLLVILTVLQFIDGGHGGLLYKKISLQPVRNAPEIIITNNLPESLPTNENCSYWDCFNVFRCGRTGHDRITVYVYPLEKYVDENDIPVTETISKEYYEILDTIINSNYYTANPNEACLFIPSIDTLNQDRIRSQLTAKVLERLPYWSNGTNHLFFNMLAGMAPEFSPVIELNTANAIIAGADFDTYTFRTGFDVSIPVYSPFAKLAEVKSLQGERPWLVISSQLSIDPYFHQELLDLQALHSKLLILDICEYHNYSKRCDIETDKVYKYPRILQKSKYCLVFRGERMGQLVLLEAMAAGCVPVIIMDGVVMPFSNVIDWKRAAVFIMEDYTNTLMSTLNGISKEKYKQLQKQTKWLYDKYFSSLKSIIATTLDIIQDRVYPQWGRIYDDWNIASDEKSTNPLFLPITAPRNEGFTAVILTYDRVASLYKLIEKLGKVPSLAKVIVVWNNQRKAPPPISNFPFIQKPIKIIQTKANKLSNRFYPFEEIETEAILSIDDDIIMLTADELEFGYEVWREFPDRLVGFPSRTHIWDNVTLSWKYESEWTNEISMVLTGAAFYHKYWNYLYTTGMPPEVKDWVDDRMNCEDIAMNFLVANVTNKPPIKVAPKKKFKCPECVNNEMLSADLGHMFERSKCVDFFTKAFGRMPLRSVEFRADPVLYKDPFPEKLKRFNDIGSL</sequence>
<evidence type="ECO:0000256" key="10">
    <source>
        <dbReference type="ARBA" id="ARBA00022723"/>
    </source>
</evidence>
<evidence type="ECO:0000313" key="23">
    <source>
        <dbReference type="EMBL" id="KAK9696504.1"/>
    </source>
</evidence>
<evidence type="ECO:0000259" key="22">
    <source>
        <dbReference type="Pfam" id="PF09258"/>
    </source>
</evidence>
<dbReference type="InterPro" id="IPR004263">
    <property type="entry name" value="Exostosin"/>
</dbReference>
<dbReference type="PANTHER" id="PTHR48261:SF5">
    <property type="entry name" value="EXOSTOSIN GLYCOSYLTRANSFERASE 2"/>
    <property type="match status" value="1"/>
</dbReference>
<keyword evidence="8" id="KW-0808">Transferase</keyword>
<keyword evidence="15 20" id="KW-0472">Membrane</keyword>
<evidence type="ECO:0000256" key="20">
    <source>
        <dbReference type="SAM" id="Phobius"/>
    </source>
</evidence>
<dbReference type="Pfam" id="PF03016">
    <property type="entry name" value="Exostosin_GT47"/>
    <property type="match status" value="1"/>
</dbReference>
<dbReference type="InterPro" id="IPR040911">
    <property type="entry name" value="Exostosin_GT47"/>
</dbReference>
<keyword evidence="24" id="KW-1185">Reference proteome</keyword>
<dbReference type="GO" id="GO:0015012">
    <property type="term" value="P:heparan sulfate proteoglycan biosynthetic process"/>
    <property type="evidence" value="ECO:0007669"/>
    <property type="project" value="UniProtKB-ARBA"/>
</dbReference>
<evidence type="ECO:0000256" key="16">
    <source>
        <dbReference type="ARBA" id="ARBA00023157"/>
    </source>
</evidence>
<dbReference type="Pfam" id="PF09258">
    <property type="entry name" value="Glyco_transf_64"/>
    <property type="match status" value="1"/>
</dbReference>
<evidence type="ECO:0000313" key="24">
    <source>
        <dbReference type="Proteomes" id="UP001458880"/>
    </source>
</evidence>
<reference evidence="23 24" key="1">
    <citation type="journal article" date="2024" name="BMC Genomics">
        <title>De novo assembly and annotation of Popillia japonica's genome with initial clues to its potential as an invasive pest.</title>
        <authorList>
            <person name="Cucini C."/>
            <person name="Boschi S."/>
            <person name="Funari R."/>
            <person name="Cardaioli E."/>
            <person name="Iannotti N."/>
            <person name="Marturano G."/>
            <person name="Paoli F."/>
            <person name="Bruttini M."/>
            <person name="Carapelli A."/>
            <person name="Frati F."/>
            <person name="Nardi F."/>
        </authorList>
    </citation>
    <scope>NUCLEOTIDE SEQUENCE [LARGE SCALE GENOMIC DNA]</scope>
    <source>
        <strain evidence="23">DMR45628</strain>
    </source>
</reference>
<keyword evidence="7" id="KW-0328">Glycosyltransferase</keyword>
<dbReference type="FunFam" id="3.90.550.10:FF:000035">
    <property type="entry name" value="Putative Exostosin-2"/>
    <property type="match status" value="1"/>
</dbReference>
<evidence type="ECO:0000259" key="21">
    <source>
        <dbReference type="Pfam" id="PF03016"/>
    </source>
</evidence>
<dbReference type="SUPFAM" id="SSF53448">
    <property type="entry name" value="Nucleotide-diphospho-sugar transferases"/>
    <property type="match status" value="1"/>
</dbReference>
<dbReference type="InterPro" id="IPR015338">
    <property type="entry name" value="GT64_dom"/>
</dbReference>
<organism evidence="23 24">
    <name type="scientific">Popillia japonica</name>
    <name type="common">Japanese beetle</name>
    <dbReference type="NCBI Taxonomy" id="7064"/>
    <lineage>
        <taxon>Eukaryota</taxon>
        <taxon>Metazoa</taxon>
        <taxon>Ecdysozoa</taxon>
        <taxon>Arthropoda</taxon>
        <taxon>Hexapoda</taxon>
        <taxon>Insecta</taxon>
        <taxon>Pterygota</taxon>
        <taxon>Neoptera</taxon>
        <taxon>Endopterygota</taxon>
        <taxon>Coleoptera</taxon>
        <taxon>Polyphaga</taxon>
        <taxon>Scarabaeiformia</taxon>
        <taxon>Scarabaeidae</taxon>
        <taxon>Rutelinae</taxon>
        <taxon>Popillia</taxon>
    </lineage>
</organism>
<name>A0AAW1J0U0_POPJA</name>
<evidence type="ECO:0000256" key="4">
    <source>
        <dbReference type="ARBA" id="ARBA00004922"/>
    </source>
</evidence>
<keyword evidence="17" id="KW-0325">Glycoprotein</keyword>
<keyword evidence="12" id="KW-0735">Signal-anchor</keyword>
<evidence type="ECO:0000256" key="17">
    <source>
        <dbReference type="ARBA" id="ARBA00023180"/>
    </source>
</evidence>
<comment type="similarity">
    <text evidence="5">Belongs to the glycosyltransferase 47 family.</text>
</comment>
<dbReference type="PANTHER" id="PTHR48261">
    <property type="entry name" value="ACETYLGLUCOSAMINYLTRANSFERASE"/>
    <property type="match status" value="1"/>
</dbReference>
<dbReference type="EC" id="2.4.1.224" evidence="6"/>
<evidence type="ECO:0000256" key="14">
    <source>
        <dbReference type="ARBA" id="ARBA00023034"/>
    </source>
</evidence>
<gene>
    <name evidence="23" type="ORF">QE152_g31870</name>
</gene>
<protein>
    <recommendedName>
        <fullName evidence="19">Exostosin-2</fullName>
        <ecNumber evidence="6">2.4.1.224</ecNumber>
    </recommendedName>
</protein>
<evidence type="ECO:0000256" key="1">
    <source>
        <dbReference type="ARBA" id="ARBA00001936"/>
    </source>
</evidence>
<dbReference type="EMBL" id="JASPKY010000449">
    <property type="protein sequence ID" value="KAK9696504.1"/>
    <property type="molecule type" value="Genomic_DNA"/>
</dbReference>
<proteinExistence type="inferred from homology"/>
<evidence type="ECO:0000256" key="9">
    <source>
        <dbReference type="ARBA" id="ARBA00022692"/>
    </source>
</evidence>
<comment type="caution">
    <text evidence="23">The sequence shown here is derived from an EMBL/GenBank/DDBJ whole genome shotgun (WGS) entry which is preliminary data.</text>
</comment>
<dbReference type="GO" id="GO:0000139">
    <property type="term" value="C:Golgi membrane"/>
    <property type="evidence" value="ECO:0007669"/>
    <property type="project" value="UniProtKB-SubCell"/>
</dbReference>
<keyword evidence="13 20" id="KW-1133">Transmembrane helix</keyword>
<dbReference type="Proteomes" id="UP001458880">
    <property type="component" value="Unassembled WGS sequence"/>
</dbReference>
<evidence type="ECO:0000256" key="12">
    <source>
        <dbReference type="ARBA" id="ARBA00022968"/>
    </source>
</evidence>
<dbReference type="InterPro" id="IPR029044">
    <property type="entry name" value="Nucleotide-diphossugar_trans"/>
</dbReference>
<evidence type="ECO:0000256" key="8">
    <source>
        <dbReference type="ARBA" id="ARBA00022679"/>
    </source>
</evidence>
<evidence type="ECO:0000256" key="15">
    <source>
        <dbReference type="ARBA" id="ARBA00023136"/>
    </source>
</evidence>
<comment type="cofactor">
    <cofactor evidence="1">
        <name>Mn(2+)</name>
        <dbReference type="ChEBI" id="CHEBI:29035"/>
    </cofactor>
</comment>
<keyword evidence="11" id="KW-0256">Endoplasmic reticulum</keyword>
<accession>A0AAW1J0U0</accession>
<feature type="domain" description="Exostosin GT47" evidence="21">
    <location>
        <begin position="128"/>
        <end position="398"/>
    </location>
</feature>
<evidence type="ECO:0000256" key="18">
    <source>
        <dbReference type="ARBA" id="ARBA00023211"/>
    </source>
</evidence>
<keyword evidence="10" id="KW-0479">Metal-binding</keyword>
<dbReference type="GO" id="GO:0015020">
    <property type="term" value="F:glucuronosyltransferase activity"/>
    <property type="evidence" value="ECO:0007669"/>
    <property type="project" value="UniProtKB-ARBA"/>
</dbReference>
<feature type="domain" description="Glycosyl transferase 64" evidence="22">
    <location>
        <begin position="473"/>
        <end position="718"/>
    </location>
</feature>
<evidence type="ECO:0000256" key="2">
    <source>
        <dbReference type="ARBA" id="ARBA00004323"/>
    </source>
</evidence>
<evidence type="ECO:0000256" key="5">
    <source>
        <dbReference type="ARBA" id="ARBA00010271"/>
    </source>
</evidence>
<keyword evidence="14" id="KW-0333">Golgi apparatus</keyword>
<evidence type="ECO:0000256" key="6">
    <source>
        <dbReference type="ARBA" id="ARBA00012194"/>
    </source>
</evidence>
<evidence type="ECO:0000256" key="3">
    <source>
        <dbReference type="ARBA" id="ARBA00004648"/>
    </source>
</evidence>
<dbReference type="AlphaFoldDB" id="A0AAW1J0U0"/>
<dbReference type="Gene3D" id="3.90.550.10">
    <property type="entry name" value="Spore Coat Polysaccharide Biosynthesis Protein SpsA, Chain A"/>
    <property type="match status" value="1"/>
</dbReference>
<dbReference type="GO" id="GO:0046872">
    <property type="term" value="F:metal ion binding"/>
    <property type="evidence" value="ECO:0007669"/>
    <property type="project" value="UniProtKB-KW"/>
</dbReference>
<feature type="transmembrane region" description="Helical" evidence="20">
    <location>
        <begin position="50"/>
        <end position="71"/>
    </location>
</feature>
<evidence type="ECO:0000256" key="19">
    <source>
        <dbReference type="ARBA" id="ARBA00069568"/>
    </source>
</evidence>
<keyword evidence="16" id="KW-1015">Disulfide bond</keyword>
<dbReference type="GO" id="GO:0005789">
    <property type="term" value="C:endoplasmic reticulum membrane"/>
    <property type="evidence" value="ECO:0007669"/>
    <property type="project" value="UniProtKB-SubCell"/>
</dbReference>
<comment type="subcellular location">
    <subcellularLocation>
        <location evidence="3">Endoplasmic reticulum membrane</location>
        <topology evidence="3">Single-pass type II membrane protein</topology>
    </subcellularLocation>
    <subcellularLocation>
        <location evidence="2">Golgi apparatus membrane</location>
        <topology evidence="2">Single-pass type II membrane protein</topology>
    </subcellularLocation>
</comment>
<evidence type="ECO:0000256" key="13">
    <source>
        <dbReference type="ARBA" id="ARBA00022989"/>
    </source>
</evidence>
<dbReference type="GO" id="GO:0050508">
    <property type="term" value="F:glucuronosyl-N-acetylglucosaminyl-proteoglycan 4-alpha-N-acetylglucosaminyltransferase activity"/>
    <property type="evidence" value="ECO:0007669"/>
    <property type="project" value="UniProtKB-EC"/>
</dbReference>
<keyword evidence="18" id="KW-0464">Manganese</keyword>
<keyword evidence="9 20" id="KW-0812">Transmembrane</keyword>
<comment type="pathway">
    <text evidence="4">Protein modification; protein glycosylation.</text>
</comment>